<evidence type="ECO:0000313" key="2">
    <source>
        <dbReference type="Proteomes" id="UP000188145"/>
    </source>
</evidence>
<evidence type="ECO:0000313" key="1">
    <source>
        <dbReference type="EMBL" id="AQP48742.1"/>
    </source>
</evidence>
<protein>
    <submittedName>
        <fullName evidence="1">Uncharacterized protein</fullName>
    </submittedName>
</protein>
<organism evidence="1 2">
    <name type="scientific">Tessaracoccus aquimaris</name>
    <dbReference type="NCBI Taxonomy" id="1332264"/>
    <lineage>
        <taxon>Bacteria</taxon>
        <taxon>Bacillati</taxon>
        <taxon>Actinomycetota</taxon>
        <taxon>Actinomycetes</taxon>
        <taxon>Propionibacteriales</taxon>
        <taxon>Propionibacteriaceae</taxon>
        <taxon>Tessaracoccus</taxon>
    </lineage>
</organism>
<dbReference type="InterPro" id="IPR036894">
    <property type="entry name" value="YbaB-like_sf"/>
</dbReference>
<dbReference type="STRING" id="1332264.BW730_15755"/>
<dbReference type="KEGG" id="tes:BW730_15755"/>
<reference evidence="2" key="1">
    <citation type="submission" date="2017-02" db="EMBL/GenBank/DDBJ databases">
        <title>Tessaracoccus aquaemaris sp. nov., isolated from the intestine of a Korean rockfish, Sebastes schlegelii, in a marine aquaculture pond.</title>
        <authorList>
            <person name="Tak E.J."/>
            <person name="Bae J.-W."/>
        </authorList>
    </citation>
    <scope>NUCLEOTIDE SEQUENCE [LARGE SCALE GENOMIC DNA]</scope>
    <source>
        <strain evidence="2">NSG39</strain>
    </source>
</reference>
<dbReference type="Proteomes" id="UP000188145">
    <property type="component" value="Chromosome"/>
</dbReference>
<dbReference type="EMBL" id="CP019606">
    <property type="protein sequence ID" value="AQP48742.1"/>
    <property type="molecule type" value="Genomic_DNA"/>
</dbReference>
<sequence>MIARAVPGELVSVSVAPELFTRERSSEVLDAIVAAVNAALTDANAAALRHLADFGHENTAETIAELEARARALLEER</sequence>
<dbReference type="Gene3D" id="3.30.1310.10">
    <property type="entry name" value="Nucleoid-associated protein YbaB-like domain"/>
    <property type="match status" value="1"/>
</dbReference>
<dbReference type="RefSeq" id="WP_077687089.1">
    <property type="nucleotide sequence ID" value="NZ_CP019606.1"/>
</dbReference>
<accession>A0A1Q2CRK8</accession>
<proteinExistence type="predicted"/>
<keyword evidence="2" id="KW-1185">Reference proteome</keyword>
<gene>
    <name evidence="1" type="ORF">BW730_15755</name>
</gene>
<dbReference type="AlphaFoldDB" id="A0A1Q2CRK8"/>
<name>A0A1Q2CRK8_9ACTN</name>